<dbReference type="KEGG" id="sgz:C0216_03320"/>
<dbReference type="Proteomes" id="UP000252004">
    <property type="component" value="Chromosome"/>
</dbReference>
<dbReference type="Pfam" id="PF00756">
    <property type="entry name" value="Esterase"/>
    <property type="match status" value="1"/>
</dbReference>
<gene>
    <name evidence="2" type="ORF">C0216_03320</name>
</gene>
<protein>
    <submittedName>
        <fullName evidence="2">Esterase</fullName>
    </submittedName>
</protein>
<keyword evidence="1" id="KW-0812">Transmembrane</keyword>
<organism evidence="2 3">
    <name type="scientific">Streptomyces globosus</name>
    <dbReference type="NCBI Taxonomy" id="68209"/>
    <lineage>
        <taxon>Bacteria</taxon>
        <taxon>Bacillati</taxon>
        <taxon>Actinomycetota</taxon>
        <taxon>Actinomycetes</taxon>
        <taxon>Kitasatosporales</taxon>
        <taxon>Streptomycetaceae</taxon>
        <taxon>Streptomyces</taxon>
    </lineage>
</organism>
<evidence type="ECO:0000256" key="1">
    <source>
        <dbReference type="SAM" id="Phobius"/>
    </source>
</evidence>
<dbReference type="EMBL" id="CP030862">
    <property type="protein sequence ID" value="AXE22596.1"/>
    <property type="molecule type" value="Genomic_DNA"/>
</dbReference>
<dbReference type="InterPro" id="IPR000801">
    <property type="entry name" value="Esterase-like"/>
</dbReference>
<dbReference type="SUPFAM" id="SSF53474">
    <property type="entry name" value="alpha/beta-Hydrolases"/>
    <property type="match status" value="1"/>
</dbReference>
<sequence length="372" mass="39876">MAGVTSLTGTPVFVAAIALTAIAVFLPLAVWSKVRGPAAVRALTRVLMMVFAQATAIALVFIGVNREQNFYTTWGDLVGTGDYVQAAEDLGPDGLGGKKVDEVPKVRQKFSPVEDIPGGRVQATELDGQISGVKGDVLVYLPPQYDDPAYKDRRFPVVELIPGMPGSGKSWFKGLKVVEKLEPLMKNGQVQPFILVSARTMLLGDTETGCANIPGRVNADSWLSVDVRKMVTDNFRASDDPRSWGVAGYSAGAYCATKLAISHPDRYAAAVSMSGYNDPGMEPASLLREDPVLRQQHNLHTMLKAAPAPPAVSLLITGGQNDGYQAGIALQQAAQHPTRIEVQKTTGGHTIDAWVRQLPEVFAWLGTQVKAP</sequence>
<evidence type="ECO:0000313" key="2">
    <source>
        <dbReference type="EMBL" id="AXE22596.1"/>
    </source>
</evidence>
<dbReference type="OrthoDB" id="3670437at2"/>
<keyword evidence="1" id="KW-0472">Membrane</keyword>
<dbReference type="AlphaFoldDB" id="A0A344TVC5"/>
<dbReference type="PANTHER" id="PTHR48098">
    <property type="entry name" value="ENTEROCHELIN ESTERASE-RELATED"/>
    <property type="match status" value="1"/>
</dbReference>
<dbReference type="InterPro" id="IPR029058">
    <property type="entry name" value="AB_hydrolase_fold"/>
</dbReference>
<dbReference type="InterPro" id="IPR050583">
    <property type="entry name" value="Mycobacterial_A85_antigen"/>
</dbReference>
<name>A0A344TVC5_9ACTN</name>
<keyword evidence="1" id="KW-1133">Transmembrane helix</keyword>
<reference evidence="2 3" key="1">
    <citation type="submission" date="2018-01" db="EMBL/GenBank/DDBJ databases">
        <title>Draft genome Sequence of streptomyces globosus LZH-48.</title>
        <authorList>
            <person name="Ran K."/>
            <person name="Li Z."/>
            <person name="Wei S."/>
            <person name="Dong R."/>
        </authorList>
    </citation>
    <scope>NUCLEOTIDE SEQUENCE [LARGE SCALE GENOMIC DNA]</scope>
    <source>
        <strain evidence="2 3">LZH-48</strain>
    </source>
</reference>
<keyword evidence="3" id="KW-1185">Reference proteome</keyword>
<dbReference type="PANTHER" id="PTHR48098:SF1">
    <property type="entry name" value="DIACYLGLYCEROL ACYLTRANSFERASE_MYCOLYLTRANSFERASE AG85A"/>
    <property type="match status" value="1"/>
</dbReference>
<feature type="transmembrane region" description="Helical" evidence="1">
    <location>
        <begin position="43"/>
        <end position="64"/>
    </location>
</feature>
<accession>A0A344TVC5</accession>
<dbReference type="Gene3D" id="3.40.50.1820">
    <property type="entry name" value="alpha/beta hydrolase"/>
    <property type="match status" value="1"/>
</dbReference>
<dbReference type="GO" id="GO:0016747">
    <property type="term" value="F:acyltransferase activity, transferring groups other than amino-acyl groups"/>
    <property type="evidence" value="ECO:0007669"/>
    <property type="project" value="TreeGrafter"/>
</dbReference>
<feature type="transmembrane region" description="Helical" evidence="1">
    <location>
        <begin position="12"/>
        <end position="31"/>
    </location>
</feature>
<evidence type="ECO:0000313" key="3">
    <source>
        <dbReference type="Proteomes" id="UP000252004"/>
    </source>
</evidence>
<proteinExistence type="predicted"/>